<evidence type="ECO:0000259" key="10">
    <source>
        <dbReference type="Pfam" id="PF08669"/>
    </source>
</evidence>
<evidence type="ECO:0000256" key="8">
    <source>
        <dbReference type="PIRSR" id="PIRSR006487-1"/>
    </source>
</evidence>
<dbReference type="InterPro" id="IPR029043">
    <property type="entry name" value="GcvT/YgfZ_C"/>
</dbReference>
<evidence type="ECO:0000256" key="1">
    <source>
        <dbReference type="ARBA" id="ARBA00008609"/>
    </source>
</evidence>
<dbReference type="InterPro" id="IPR006223">
    <property type="entry name" value="GcvT"/>
</dbReference>
<dbReference type="Gene3D" id="2.40.30.110">
    <property type="entry name" value="Aminomethyltransferase beta-barrel domains"/>
    <property type="match status" value="1"/>
</dbReference>
<keyword evidence="12" id="KW-1185">Reference proteome</keyword>
<proteinExistence type="inferred from homology"/>
<dbReference type="GO" id="GO:0005960">
    <property type="term" value="C:glycine cleavage complex"/>
    <property type="evidence" value="ECO:0007669"/>
    <property type="project" value="InterPro"/>
</dbReference>
<evidence type="ECO:0000256" key="7">
    <source>
        <dbReference type="HAMAP-Rule" id="MF_00259"/>
    </source>
</evidence>
<dbReference type="InterPro" id="IPR006222">
    <property type="entry name" value="GCVT_N"/>
</dbReference>
<comment type="function">
    <text evidence="7">The glycine cleavage system catalyzes the degradation of glycine.</text>
</comment>
<gene>
    <name evidence="7" type="primary">gcvT</name>
    <name evidence="11" type="ORF">DFR76_11677</name>
</gene>
<dbReference type="Pfam" id="PF01571">
    <property type="entry name" value="GCV_T"/>
    <property type="match status" value="1"/>
</dbReference>
<dbReference type="NCBIfam" id="TIGR00528">
    <property type="entry name" value="gcvT"/>
    <property type="match status" value="1"/>
</dbReference>
<dbReference type="EC" id="2.1.2.10" evidence="2 7"/>
<dbReference type="Pfam" id="PF08669">
    <property type="entry name" value="GCV_T_C"/>
    <property type="match status" value="1"/>
</dbReference>
<dbReference type="PIRSF" id="PIRSF006487">
    <property type="entry name" value="GcvT"/>
    <property type="match status" value="1"/>
</dbReference>
<protein>
    <recommendedName>
        <fullName evidence="2 7">Aminomethyltransferase</fullName>
        <ecNumber evidence="2 7">2.1.2.10</ecNumber>
    </recommendedName>
    <alternativeName>
        <fullName evidence="5 7">Glycine cleavage system T protein</fullName>
    </alternativeName>
</protein>
<evidence type="ECO:0000313" key="11">
    <source>
        <dbReference type="EMBL" id="RDI60343.1"/>
    </source>
</evidence>
<evidence type="ECO:0000256" key="3">
    <source>
        <dbReference type="ARBA" id="ARBA00022576"/>
    </source>
</evidence>
<dbReference type="InterPro" id="IPR027266">
    <property type="entry name" value="TrmE/GcvT-like"/>
</dbReference>
<keyword evidence="3 7" id="KW-0032">Aminotransferase</keyword>
<dbReference type="GO" id="GO:0005829">
    <property type="term" value="C:cytosol"/>
    <property type="evidence" value="ECO:0007669"/>
    <property type="project" value="TreeGrafter"/>
</dbReference>
<comment type="caution">
    <text evidence="11">The sequence shown here is derived from an EMBL/GenBank/DDBJ whole genome shotgun (WGS) entry which is preliminary data.</text>
</comment>
<evidence type="ECO:0000256" key="6">
    <source>
        <dbReference type="ARBA" id="ARBA00047665"/>
    </source>
</evidence>
<evidence type="ECO:0000256" key="5">
    <source>
        <dbReference type="ARBA" id="ARBA00031395"/>
    </source>
</evidence>
<evidence type="ECO:0000256" key="4">
    <source>
        <dbReference type="ARBA" id="ARBA00022679"/>
    </source>
</evidence>
<dbReference type="InterPro" id="IPR028896">
    <property type="entry name" value="GcvT/YgfZ/DmdA"/>
</dbReference>
<dbReference type="Gene3D" id="3.30.1360.120">
    <property type="entry name" value="Probable tRNA modification gtpase trme, domain 1"/>
    <property type="match status" value="1"/>
</dbReference>
<dbReference type="HAMAP" id="MF_00259">
    <property type="entry name" value="GcvT"/>
    <property type="match status" value="1"/>
</dbReference>
<dbReference type="GO" id="GO:0019464">
    <property type="term" value="P:glycine decarboxylation via glycine cleavage system"/>
    <property type="evidence" value="ECO:0007669"/>
    <property type="project" value="UniProtKB-UniRule"/>
</dbReference>
<feature type="domain" description="Aminomethyltransferase C-terminal" evidence="10">
    <location>
        <begin position="290"/>
        <end position="367"/>
    </location>
</feature>
<evidence type="ECO:0000256" key="2">
    <source>
        <dbReference type="ARBA" id="ARBA00012616"/>
    </source>
</evidence>
<sequence length="370" mass="39175">MTVVRPTASTLSPLDSVHAAAGASFIDFGGWRMPVRYGSELAEHRAVREAAGIFDLSHMGEIEISGPEAARMLDFALVGHLSAVAVGRARYTMLCHDNGGVLDDLVVYRLAADRFLVVANAANAHVIHVLLRDRAHGFAVEVTNRSAEFALIAVQGPRSAAIVGAVTDAELAALKYYASVPARIAGTDVLLARTGYTGEDGFEVYCPPERAADIWQSLVEAGDPHGLIPAGLACRDTLRLEAGMPLYGNELHVGVTPFEVGLGRVVKFDKPGAFVGRAALAARRDSGPERILVGLVGDGRRAGRHGYPIFHGDTEIGVVTSGALSPTLGRPIAMAMVAPKYAEPGTALTVDLRGRHEPVEVVALPFYSRS</sequence>
<dbReference type="InterPro" id="IPR022903">
    <property type="entry name" value="GcvT_bac"/>
</dbReference>
<dbReference type="GO" id="GO:0004047">
    <property type="term" value="F:aminomethyltransferase activity"/>
    <property type="evidence" value="ECO:0007669"/>
    <property type="project" value="UniProtKB-UniRule"/>
</dbReference>
<keyword evidence="11" id="KW-0489">Methyltransferase</keyword>
<dbReference type="SUPFAM" id="SSF101790">
    <property type="entry name" value="Aminomethyltransferase beta-barrel domain"/>
    <property type="match status" value="1"/>
</dbReference>
<dbReference type="GO" id="GO:0008483">
    <property type="term" value="F:transaminase activity"/>
    <property type="evidence" value="ECO:0007669"/>
    <property type="project" value="UniProtKB-KW"/>
</dbReference>
<dbReference type="PANTHER" id="PTHR43757:SF2">
    <property type="entry name" value="AMINOMETHYLTRANSFERASE, MITOCHONDRIAL"/>
    <property type="match status" value="1"/>
</dbReference>
<comment type="catalytic activity">
    <reaction evidence="6 7">
        <text>N(6)-[(R)-S(8)-aminomethyldihydrolipoyl]-L-lysyl-[protein] + (6S)-5,6,7,8-tetrahydrofolate = N(6)-[(R)-dihydrolipoyl]-L-lysyl-[protein] + (6R)-5,10-methylene-5,6,7,8-tetrahydrofolate + NH4(+)</text>
        <dbReference type="Rhea" id="RHEA:16945"/>
        <dbReference type="Rhea" id="RHEA-COMP:10475"/>
        <dbReference type="Rhea" id="RHEA-COMP:10492"/>
        <dbReference type="ChEBI" id="CHEBI:15636"/>
        <dbReference type="ChEBI" id="CHEBI:28938"/>
        <dbReference type="ChEBI" id="CHEBI:57453"/>
        <dbReference type="ChEBI" id="CHEBI:83100"/>
        <dbReference type="ChEBI" id="CHEBI:83143"/>
        <dbReference type="EC" id="2.1.2.10"/>
    </reaction>
</comment>
<evidence type="ECO:0000259" key="9">
    <source>
        <dbReference type="Pfam" id="PF01571"/>
    </source>
</evidence>
<dbReference type="Gene3D" id="3.30.70.1400">
    <property type="entry name" value="Aminomethyltransferase beta-barrel domains"/>
    <property type="match status" value="1"/>
</dbReference>
<dbReference type="NCBIfam" id="NF001567">
    <property type="entry name" value="PRK00389.1"/>
    <property type="match status" value="1"/>
</dbReference>
<evidence type="ECO:0000313" key="12">
    <source>
        <dbReference type="Proteomes" id="UP000254869"/>
    </source>
</evidence>
<comment type="similarity">
    <text evidence="1 7">Belongs to the GcvT family.</text>
</comment>
<dbReference type="GO" id="GO:0032259">
    <property type="term" value="P:methylation"/>
    <property type="evidence" value="ECO:0007669"/>
    <property type="project" value="UniProtKB-KW"/>
</dbReference>
<dbReference type="EMBL" id="QQBC01000016">
    <property type="protein sequence ID" value="RDI60343.1"/>
    <property type="molecule type" value="Genomic_DNA"/>
</dbReference>
<dbReference type="Gene3D" id="4.10.1250.10">
    <property type="entry name" value="Aminomethyltransferase fragment"/>
    <property type="match status" value="1"/>
</dbReference>
<name>A0A370HP45_9NOCA</name>
<dbReference type="FunFam" id="2.40.30.110:FF:000003">
    <property type="entry name" value="Aminomethyltransferase"/>
    <property type="match status" value="1"/>
</dbReference>
<dbReference type="GO" id="GO:0008168">
    <property type="term" value="F:methyltransferase activity"/>
    <property type="evidence" value="ECO:0007669"/>
    <property type="project" value="UniProtKB-KW"/>
</dbReference>
<reference evidence="11 12" key="1">
    <citation type="submission" date="2018-07" db="EMBL/GenBank/DDBJ databases">
        <title>Genomic Encyclopedia of Type Strains, Phase IV (KMG-IV): sequencing the most valuable type-strain genomes for metagenomic binning, comparative biology and taxonomic classification.</title>
        <authorList>
            <person name="Goeker M."/>
        </authorList>
    </citation>
    <scope>NUCLEOTIDE SEQUENCE [LARGE SCALE GENOMIC DNA]</scope>
    <source>
        <strain evidence="11 12">DSM 44290</strain>
    </source>
</reference>
<accession>A0A370HP45</accession>
<dbReference type="InterPro" id="IPR013977">
    <property type="entry name" value="GcvT_C"/>
</dbReference>
<comment type="subunit">
    <text evidence="7">The glycine cleavage system is composed of four proteins: P, T, L and H.</text>
</comment>
<dbReference type="Proteomes" id="UP000254869">
    <property type="component" value="Unassembled WGS sequence"/>
</dbReference>
<feature type="domain" description="GCVT N-terminal" evidence="9">
    <location>
        <begin position="16"/>
        <end position="270"/>
    </location>
</feature>
<keyword evidence="4 7" id="KW-0808">Transferase</keyword>
<organism evidence="11 12">
    <name type="scientific">Nocardia pseudobrasiliensis</name>
    <dbReference type="NCBI Taxonomy" id="45979"/>
    <lineage>
        <taxon>Bacteria</taxon>
        <taxon>Bacillati</taxon>
        <taxon>Actinomycetota</taxon>
        <taxon>Actinomycetes</taxon>
        <taxon>Mycobacteriales</taxon>
        <taxon>Nocardiaceae</taxon>
        <taxon>Nocardia</taxon>
    </lineage>
</organism>
<feature type="binding site" evidence="8">
    <location>
        <position position="203"/>
    </location>
    <ligand>
        <name>substrate</name>
    </ligand>
</feature>
<dbReference type="SUPFAM" id="SSF103025">
    <property type="entry name" value="Folate-binding domain"/>
    <property type="match status" value="1"/>
</dbReference>
<dbReference type="STRING" id="1210086.GCA_001613105_06252"/>
<dbReference type="RefSeq" id="WP_068005397.1">
    <property type="nucleotide sequence ID" value="NZ_QQBC01000016.1"/>
</dbReference>
<dbReference type="AlphaFoldDB" id="A0A370HP45"/>
<dbReference type="PANTHER" id="PTHR43757">
    <property type="entry name" value="AMINOMETHYLTRANSFERASE"/>
    <property type="match status" value="1"/>
</dbReference>